<name>A0A2P2MQE5_RHIMU</name>
<reference evidence="1" key="1">
    <citation type="submission" date="2018-02" db="EMBL/GenBank/DDBJ databases">
        <title>Rhizophora mucronata_Transcriptome.</title>
        <authorList>
            <person name="Meera S.P."/>
            <person name="Sreeshan A."/>
            <person name="Augustine A."/>
        </authorList>
    </citation>
    <scope>NUCLEOTIDE SEQUENCE</scope>
    <source>
        <tissue evidence="1">Leaf</tissue>
    </source>
</reference>
<proteinExistence type="predicted"/>
<organism evidence="1">
    <name type="scientific">Rhizophora mucronata</name>
    <name type="common">Asiatic mangrove</name>
    <dbReference type="NCBI Taxonomy" id="61149"/>
    <lineage>
        <taxon>Eukaryota</taxon>
        <taxon>Viridiplantae</taxon>
        <taxon>Streptophyta</taxon>
        <taxon>Embryophyta</taxon>
        <taxon>Tracheophyta</taxon>
        <taxon>Spermatophyta</taxon>
        <taxon>Magnoliopsida</taxon>
        <taxon>eudicotyledons</taxon>
        <taxon>Gunneridae</taxon>
        <taxon>Pentapetalae</taxon>
        <taxon>rosids</taxon>
        <taxon>fabids</taxon>
        <taxon>Malpighiales</taxon>
        <taxon>Rhizophoraceae</taxon>
        <taxon>Rhizophora</taxon>
    </lineage>
</organism>
<evidence type="ECO:0000313" key="1">
    <source>
        <dbReference type="EMBL" id="MBX32454.1"/>
    </source>
</evidence>
<protein>
    <submittedName>
        <fullName evidence="1">CMP-sialic acid transporter 3</fullName>
    </submittedName>
</protein>
<dbReference type="EMBL" id="GGEC01051970">
    <property type="protein sequence ID" value="MBX32454.1"/>
    <property type="molecule type" value="Transcribed_RNA"/>
</dbReference>
<sequence length="35" mass="3865">MLKLPGPATFNMKTIMLQLQELQSLTAAAKKATQF</sequence>
<dbReference type="AlphaFoldDB" id="A0A2P2MQE5"/>
<accession>A0A2P2MQE5</accession>